<keyword evidence="3" id="KW-1185">Reference proteome</keyword>
<organism evidence="2 4">
    <name type="scientific">Dracunculus medinensis</name>
    <name type="common">Guinea worm</name>
    <dbReference type="NCBI Taxonomy" id="318479"/>
    <lineage>
        <taxon>Eukaryota</taxon>
        <taxon>Metazoa</taxon>
        <taxon>Ecdysozoa</taxon>
        <taxon>Nematoda</taxon>
        <taxon>Chromadorea</taxon>
        <taxon>Rhabditida</taxon>
        <taxon>Spirurina</taxon>
        <taxon>Dracunculoidea</taxon>
        <taxon>Dracunculidae</taxon>
        <taxon>Dracunculus</taxon>
    </lineage>
</organism>
<name>A0A0N4UJ81_DRAME</name>
<reference evidence="1 3" key="2">
    <citation type="submission" date="2018-11" db="EMBL/GenBank/DDBJ databases">
        <authorList>
            <consortium name="Pathogen Informatics"/>
        </authorList>
    </citation>
    <scope>NUCLEOTIDE SEQUENCE [LARGE SCALE GENOMIC DNA]</scope>
</reference>
<reference evidence="4" key="1">
    <citation type="submission" date="2017-02" db="UniProtKB">
        <authorList>
            <consortium name="WormBaseParasite"/>
        </authorList>
    </citation>
    <scope>IDENTIFICATION</scope>
</reference>
<gene>
    <name evidence="1" type="ORF">DME_LOCUS10134</name>
</gene>
<evidence type="ECO:0000313" key="1">
    <source>
        <dbReference type="EMBL" id="VDN60161.1"/>
    </source>
</evidence>
<proteinExistence type="predicted"/>
<sequence>MNANYKHCDKHIVKGTTMAVEGATPEKSDGPKVNETFLAAKDRYGEILADVYNARGTLNEKYRKEAVEKLNVTASYPSGIPQIDFTPLIPPELRGDVGIVNDLSKKLGEAVRHKQRIARANFICDHKANQLLGIFERSTVKETRWKELLDLINETKYEQQWTGSMPSVEWFMRRKAGILIGGVSLFTEHLLTIFSGRSSHDQDIDNSLVFPQSSRLIAEDDDGLKPIMVRLWFAKASVRKYEISM</sequence>
<evidence type="ECO:0000313" key="3">
    <source>
        <dbReference type="Proteomes" id="UP000274756"/>
    </source>
</evidence>
<dbReference type="Proteomes" id="UP000038040">
    <property type="component" value="Unplaced"/>
</dbReference>
<dbReference type="EMBL" id="UYYG01001203">
    <property type="protein sequence ID" value="VDN60161.1"/>
    <property type="molecule type" value="Genomic_DNA"/>
</dbReference>
<dbReference type="Proteomes" id="UP000274756">
    <property type="component" value="Unassembled WGS sequence"/>
</dbReference>
<evidence type="ECO:0000313" key="4">
    <source>
        <dbReference type="WBParaSite" id="DME_0000770001-mRNA-1"/>
    </source>
</evidence>
<dbReference type="AlphaFoldDB" id="A0A0N4UJ81"/>
<accession>A0A0N4UJ81</accession>
<dbReference type="WBParaSite" id="DME_0000770001-mRNA-1">
    <property type="protein sequence ID" value="DME_0000770001-mRNA-1"/>
    <property type="gene ID" value="DME_0000770001"/>
</dbReference>
<evidence type="ECO:0000313" key="2">
    <source>
        <dbReference type="Proteomes" id="UP000038040"/>
    </source>
</evidence>
<protein>
    <submittedName>
        <fullName evidence="4">NADAR domain-containing protein</fullName>
    </submittedName>
</protein>
<dbReference type="OrthoDB" id="5873679at2759"/>